<dbReference type="PANTHER" id="PTHR42681">
    <property type="entry name" value="MALONYL-COA-ACYL CARRIER PROTEIN TRANSACYLASE, MITOCHONDRIAL"/>
    <property type="match status" value="1"/>
</dbReference>
<sequence>MLAIVAPGQGAQTPGFLAPWLEDAALAEQLAALSEVSELDLGHFGTEADAETIRDTAIAQPLLVASALLTARALLGSDLGAVGVTAGHSVGELAAMALSGVISDDDALILVRERGRAMAEASAARPTSMTAVVAGDRDEVLAAIEAAGLTPANNNGSGQIVAAGTVEQLAVLAENPPRRARLVPLSVAGAFHTIHMQPAVAHLQGVAAGVETHSPRLALLSNADGKVVTSGSDALTRMINQVANPVRWDLCMATMAELGVTGLLELAPAGTLTKIAQRNLKGVELFNLNSPDQLDEARTFVDAHASAAPQPESK</sequence>
<evidence type="ECO:0000256" key="3">
    <source>
        <dbReference type="ARBA" id="ARBA00023315"/>
    </source>
</evidence>
<name>A0A1M6GU10_9ACTN</name>
<comment type="catalytic activity">
    <reaction evidence="4">
        <text>holo-[ACP] + malonyl-CoA = malonyl-[ACP] + CoA</text>
        <dbReference type="Rhea" id="RHEA:41792"/>
        <dbReference type="Rhea" id="RHEA-COMP:9623"/>
        <dbReference type="Rhea" id="RHEA-COMP:9685"/>
        <dbReference type="ChEBI" id="CHEBI:57287"/>
        <dbReference type="ChEBI" id="CHEBI:57384"/>
        <dbReference type="ChEBI" id="CHEBI:64479"/>
        <dbReference type="ChEBI" id="CHEBI:78449"/>
        <dbReference type="EC" id="2.3.1.39"/>
    </reaction>
</comment>
<organism evidence="6 7">
    <name type="scientific">Tessaracoccus bendigoensis DSM 12906</name>
    <dbReference type="NCBI Taxonomy" id="1123357"/>
    <lineage>
        <taxon>Bacteria</taxon>
        <taxon>Bacillati</taxon>
        <taxon>Actinomycetota</taxon>
        <taxon>Actinomycetes</taxon>
        <taxon>Propionibacteriales</taxon>
        <taxon>Propionibacteriaceae</taxon>
        <taxon>Tessaracoccus</taxon>
    </lineage>
</organism>
<reference evidence="6 7" key="1">
    <citation type="submission" date="2016-11" db="EMBL/GenBank/DDBJ databases">
        <authorList>
            <person name="Jaros S."/>
            <person name="Januszkiewicz K."/>
            <person name="Wedrychowicz H."/>
        </authorList>
    </citation>
    <scope>NUCLEOTIDE SEQUENCE [LARGE SCALE GENOMIC DNA]</scope>
    <source>
        <strain evidence="6 7">DSM 12906</strain>
    </source>
</reference>
<dbReference type="AlphaFoldDB" id="A0A1M6GU10"/>
<dbReference type="SUPFAM" id="SSF52151">
    <property type="entry name" value="FabD/lysophospholipase-like"/>
    <property type="match status" value="1"/>
</dbReference>
<dbReference type="EC" id="2.3.1.39" evidence="1"/>
<dbReference type="OrthoDB" id="3248271at2"/>
<dbReference type="Proteomes" id="UP000184512">
    <property type="component" value="Unassembled WGS sequence"/>
</dbReference>
<dbReference type="SMART" id="SM00827">
    <property type="entry name" value="PKS_AT"/>
    <property type="match status" value="1"/>
</dbReference>
<gene>
    <name evidence="6" type="ORF">SAMN02745244_01794</name>
</gene>
<keyword evidence="3" id="KW-0012">Acyltransferase</keyword>
<protein>
    <recommendedName>
        <fullName evidence="1">[acyl-carrier-protein] S-malonyltransferase</fullName>
        <ecNumber evidence="1">2.3.1.39</ecNumber>
    </recommendedName>
</protein>
<dbReference type="GO" id="GO:0004314">
    <property type="term" value="F:[acyl-carrier-protein] S-malonyltransferase activity"/>
    <property type="evidence" value="ECO:0007669"/>
    <property type="project" value="UniProtKB-EC"/>
</dbReference>
<dbReference type="InterPro" id="IPR016035">
    <property type="entry name" value="Acyl_Trfase/lysoPLipase"/>
</dbReference>
<evidence type="ECO:0000256" key="2">
    <source>
        <dbReference type="ARBA" id="ARBA00022679"/>
    </source>
</evidence>
<evidence type="ECO:0000313" key="6">
    <source>
        <dbReference type="EMBL" id="SHJ13417.1"/>
    </source>
</evidence>
<evidence type="ECO:0000313" key="7">
    <source>
        <dbReference type="Proteomes" id="UP000184512"/>
    </source>
</evidence>
<evidence type="ECO:0000259" key="5">
    <source>
        <dbReference type="SMART" id="SM00827"/>
    </source>
</evidence>
<feature type="domain" description="Malonyl-CoA:ACP transacylase (MAT)" evidence="5">
    <location>
        <begin position="5"/>
        <end position="311"/>
    </location>
</feature>
<evidence type="ECO:0000256" key="1">
    <source>
        <dbReference type="ARBA" id="ARBA00013258"/>
    </source>
</evidence>
<accession>A0A1M6GU10</accession>
<dbReference type="Pfam" id="PF00698">
    <property type="entry name" value="Acyl_transf_1"/>
    <property type="match status" value="1"/>
</dbReference>
<dbReference type="PANTHER" id="PTHR42681:SF1">
    <property type="entry name" value="MALONYL-COA-ACYL CARRIER PROTEIN TRANSACYLASE, MITOCHONDRIAL"/>
    <property type="match status" value="1"/>
</dbReference>
<dbReference type="Gene3D" id="3.40.366.10">
    <property type="entry name" value="Malonyl-Coenzyme A Acyl Carrier Protein, domain 2"/>
    <property type="match status" value="1"/>
</dbReference>
<dbReference type="GO" id="GO:0006633">
    <property type="term" value="P:fatty acid biosynthetic process"/>
    <property type="evidence" value="ECO:0007669"/>
    <property type="project" value="TreeGrafter"/>
</dbReference>
<dbReference type="Gene3D" id="3.30.70.250">
    <property type="entry name" value="Malonyl-CoA ACP transacylase, ACP-binding"/>
    <property type="match status" value="1"/>
</dbReference>
<keyword evidence="7" id="KW-1185">Reference proteome</keyword>
<dbReference type="EMBL" id="FQZG01000028">
    <property type="protein sequence ID" value="SHJ13417.1"/>
    <property type="molecule type" value="Genomic_DNA"/>
</dbReference>
<proteinExistence type="predicted"/>
<dbReference type="InterPro" id="IPR014043">
    <property type="entry name" value="Acyl_transferase_dom"/>
</dbReference>
<dbReference type="InterPro" id="IPR050858">
    <property type="entry name" value="Mal-CoA-ACP_Trans/PKS_FabD"/>
</dbReference>
<dbReference type="STRING" id="1123357.SAMN02745244_01794"/>
<keyword evidence="2 6" id="KW-0808">Transferase</keyword>
<dbReference type="RefSeq" id="WP_073187289.1">
    <property type="nucleotide sequence ID" value="NZ_FQZG01000028.1"/>
</dbReference>
<dbReference type="InterPro" id="IPR001227">
    <property type="entry name" value="Ac_transferase_dom_sf"/>
</dbReference>
<dbReference type="InterPro" id="IPR016036">
    <property type="entry name" value="Malonyl_transacylase_ACP-bd"/>
</dbReference>
<dbReference type="GO" id="GO:0005829">
    <property type="term" value="C:cytosol"/>
    <property type="evidence" value="ECO:0007669"/>
    <property type="project" value="TreeGrafter"/>
</dbReference>
<evidence type="ECO:0000256" key="4">
    <source>
        <dbReference type="ARBA" id="ARBA00048462"/>
    </source>
</evidence>
<dbReference type="SUPFAM" id="SSF55048">
    <property type="entry name" value="Probable ACP-binding domain of malonyl-CoA ACP transacylase"/>
    <property type="match status" value="1"/>
</dbReference>